<dbReference type="InterPro" id="IPR009001">
    <property type="entry name" value="Transl_elong_EF1A/Init_IF2_C"/>
</dbReference>
<evidence type="ECO:0000313" key="10">
    <source>
        <dbReference type="Proteomes" id="UP001501536"/>
    </source>
</evidence>
<dbReference type="InterPro" id="IPR044139">
    <property type="entry name" value="CysN_NoDQ_III"/>
</dbReference>
<dbReference type="Gene3D" id="2.40.30.10">
    <property type="entry name" value="Translation factors"/>
    <property type="match status" value="2"/>
</dbReference>
<feature type="region of interest" description="Disordered" evidence="7">
    <location>
        <begin position="325"/>
        <end position="359"/>
    </location>
</feature>
<dbReference type="InterPro" id="IPR000795">
    <property type="entry name" value="T_Tr_GTP-bd_dom"/>
</dbReference>
<evidence type="ECO:0000313" key="9">
    <source>
        <dbReference type="EMBL" id="GAA3710357.1"/>
    </source>
</evidence>
<protein>
    <recommendedName>
        <fullName evidence="1">sulfate adenylyltransferase</fullName>
        <ecNumber evidence="1">2.7.7.4</ecNumber>
    </recommendedName>
</protein>
<dbReference type="SUPFAM" id="SSF50447">
    <property type="entry name" value="Translation proteins"/>
    <property type="match status" value="1"/>
</dbReference>
<keyword evidence="2" id="KW-0808">Transferase</keyword>
<sequence length="493" mass="51018">MSDTLFRLATAGSVDDGKSTLVGRLLHDAKAILADSLDDIRRVSAERGFGGDTPALDLALVTDGLRAEREQGITIDVAYRYFSTPRRSFILADCPGHVQYTRNTVTGASTAHAALVLVDARNGVVEQTRRHLGVLGLLGVPQVVVVVNKMDLIDWDEAAFAAIRDDVVAVADRLGVPGVRVVPVSALQGDFVVDRGESAPWYTGPTVLDLLETLPAGPAGGQESPARLDVQLVLRPQGALAPELAAEADALRDFRGYAGTVSDGPLAVGDGVTVYNDGQRHRARITGVRTPAGESGRAEAGQAVVVTLDADLDIARGATLVAEQVDTTQSAGTQSAATEPAATEPGESQPGESQPGEAHDAVAAVREFGAAVCVLADARLTPGQRVLVKHGTQVVPARIDAVDNVLRLSDLSREPATSLGLNDLGLIRLRTAKPLAATAYSRSRAGGSFLVIDPAEGNTLAAGMIEPAPLAGGDPAADAADAHEPELAGAARA</sequence>
<dbReference type="InterPro" id="IPR011779">
    <property type="entry name" value="SO4_adenylTrfase_lsu"/>
</dbReference>
<dbReference type="PRINTS" id="PR00315">
    <property type="entry name" value="ELONGATNFCT"/>
</dbReference>
<dbReference type="EMBL" id="BAABCJ010000006">
    <property type="protein sequence ID" value="GAA3710357.1"/>
    <property type="molecule type" value="Genomic_DNA"/>
</dbReference>
<dbReference type="SUPFAM" id="SSF50465">
    <property type="entry name" value="EF-Tu/eEF-1alpha/eIF2-gamma C-terminal domain"/>
    <property type="match status" value="1"/>
</dbReference>
<dbReference type="Gene3D" id="3.40.50.300">
    <property type="entry name" value="P-loop containing nucleotide triphosphate hydrolases"/>
    <property type="match status" value="1"/>
</dbReference>
<dbReference type="InterPro" id="IPR009000">
    <property type="entry name" value="Transl_B-barrel_sf"/>
</dbReference>
<evidence type="ECO:0000256" key="3">
    <source>
        <dbReference type="ARBA" id="ARBA00022695"/>
    </source>
</evidence>
<gene>
    <name evidence="9" type="ORF">GCM10022377_24950</name>
</gene>
<dbReference type="Proteomes" id="UP001501536">
    <property type="component" value="Unassembled WGS sequence"/>
</dbReference>
<dbReference type="NCBIfam" id="TIGR02034">
    <property type="entry name" value="CysN"/>
    <property type="match status" value="1"/>
</dbReference>
<organism evidence="9 10">
    <name type="scientific">Zhihengliuella alba</name>
    <dbReference type="NCBI Taxonomy" id="547018"/>
    <lineage>
        <taxon>Bacteria</taxon>
        <taxon>Bacillati</taxon>
        <taxon>Actinomycetota</taxon>
        <taxon>Actinomycetes</taxon>
        <taxon>Micrococcales</taxon>
        <taxon>Micrococcaceae</taxon>
        <taxon>Zhihengliuella</taxon>
    </lineage>
</organism>
<dbReference type="SUPFAM" id="SSF52540">
    <property type="entry name" value="P-loop containing nucleoside triphosphate hydrolases"/>
    <property type="match status" value="1"/>
</dbReference>
<dbReference type="InterPro" id="IPR031157">
    <property type="entry name" value="G_TR_CS"/>
</dbReference>
<keyword evidence="5" id="KW-0067">ATP-binding</keyword>
<reference evidence="10" key="1">
    <citation type="journal article" date="2019" name="Int. J. Syst. Evol. Microbiol.">
        <title>The Global Catalogue of Microorganisms (GCM) 10K type strain sequencing project: providing services to taxonomists for standard genome sequencing and annotation.</title>
        <authorList>
            <consortium name="The Broad Institute Genomics Platform"/>
            <consortium name="The Broad Institute Genome Sequencing Center for Infectious Disease"/>
            <person name="Wu L."/>
            <person name="Ma J."/>
        </authorList>
    </citation>
    <scope>NUCLEOTIDE SEQUENCE [LARGE SCALE GENOMIC DNA]</scope>
    <source>
        <strain evidence="10">JCM 16961</strain>
    </source>
</reference>
<dbReference type="PROSITE" id="PS51722">
    <property type="entry name" value="G_TR_2"/>
    <property type="match status" value="1"/>
</dbReference>
<evidence type="ECO:0000256" key="5">
    <source>
        <dbReference type="ARBA" id="ARBA00022840"/>
    </source>
</evidence>
<keyword evidence="6" id="KW-0342">GTP-binding</keyword>
<keyword evidence="3" id="KW-0548">Nucleotidyltransferase</keyword>
<feature type="compositionally biased region" description="Low complexity" evidence="7">
    <location>
        <begin position="327"/>
        <end position="345"/>
    </location>
</feature>
<dbReference type="InterPro" id="IPR027417">
    <property type="entry name" value="P-loop_NTPase"/>
</dbReference>
<feature type="region of interest" description="Disordered" evidence="7">
    <location>
        <begin position="472"/>
        <end position="493"/>
    </location>
</feature>
<evidence type="ECO:0000256" key="4">
    <source>
        <dbReference type="ARBA" id="ARBA00022741"/>
    </source>
</evidence>
<evidence type="ECO:0000256" key="2">
    <source>
        <dbReference type="ARBA" id="ARBA00022679"/>
    </source>
</evidence>
<dbReference type="EC" id="2.7.7.4" evidence="1"/>
<proteinExistence type="predicted"/>
<keyword evidence="4" id="KW-0547">Nucleotide-binding</keyword>
<dbReference type="Pfam" id="PF22594">
    <property type="entry name" value="GTP-eEF1A_C"/>
    <property type="match status" value="1"/>
</dbReference>
<evidence type="ECO:0000259" key="8">
    <source>
        <dbReference type="PROSITE" id="PS51722"/>
    </source>
</evidence>
<feature type="domain" description="Tr-type G" evidence="8">
    <location>
        <begin position="3"/>
        <end position="219"/>
    </location>
</feature>
<dbReference type="InterPro" id="IPR054696">
    <property type="entry name" value="GTP-eEF1A_C"/>
</dbReference>
<evidence type="ECO:0000256" key="1">
    <source>
        <dbReference type="ARBA" id="ARBA00012391"/>
    </source>
</evidence>
<accession>A0ABP7DUJ6</accession>
<name>A0ABP7DUJ6_9MICC</name>
<comment type="caution">
    <text evidence="9">The sequence shown here is derived from an EMBL/GenBank/DDBJ whole genome shotgun (WGS) entry which is preliminary data.</text>
</comment>
<evidence type="ECO:0000256" key="7">
    <source>
        <dbReference type="SAM" id="MobiDB-lite"/>
    </source>
</evidence>
<dbReference type="Pfam" id="PF00009">
    <property type="entry name" value="GTP_EFTU"/>
    <property type="match status" value="1"/>
</dbReference>
<keyword evidence="10" id="KW-1185">Reference proteome</keyword>
<dbReference type="RefSeq" id="WP_344885208.1">
    <property type="nucleotide sequence ID" value="NZ_BAABCJ010000006.1"/>
</dbReference>
<dbReference type="PANTHER" id="PTHR23115">
    <property type="entry name" value="TRANSLATION FACTOR"/>
    <property type="match status" value="1"/>
</dbReference>
<dbReference type="CDD" id="cd04095">
    <property type="entry name" value="CysN_NoDQ_III"/>
    <property type="match status" value="1"/>
</dbReference>
<dbReference type="InterPro" id="IPR050100">
    <property type="entry name" value="TRAFAC_GTPase_members"/>
</dbReference>
<evidence type="ECO:0000256" key="6">
    <source>
        <dbReference type="ARBA" id="ARBA00023134"/>
    </source>
</evidence>
<dbReference type="PROSITE" id="PS00301">
    <property type="entry name" value="G_TR_1"/>
    <property type="match status" value="1"/>
</dbReference>